<feature type="transmembrane region" description="Helical" evidence="1">
    <location>
        <begin position="67"/>
        <end position="88"/>
    </location>
</feature>
<reference evidence="3 4" key="1">
    <citation type="submission" date="2021-03" db="EMBL/GenBank/DDBJ databases">
        <authorList>
            <person name="Shang D.-D."/>
            <person name="Du Z.-J."/>
            <person name="Chen G.-J."/>
        </authorList>
    </citation>
    <scope>NUCLEOTIDE SEQUENCE [LARGE SCALE GENOMIC DNA]</scope>
    <source>
        <strain evidence="3 4">F1192</strain>
    </source>
</reference>
<protein>
    <submittedName>
        <fullName evidence="3">DUF4401 domain-containing protein</fullName>
    </submittedName>
</protein>
<feature type="transmembrane region" description="Helical" evidence="1">
    <location>
        <begin position="34"/>
        <end position="60"/>
    </location>
</feature>
<dbReference type="Proteomes" id="UP000664554">
    <property type="component" value="Unassembled WGS sequence"/>
</dbReference>
<evidence type="ECO:0000259" key="2">
    <source>
        <dbReference type="Pfam" id="PF14351"/>
    </source>
</evidence>
<sequence length="372" mass="41001">MTDDPQQALIELKRIGLINDHATLDSQSSDHTPWYLQVFFGLSGVLASVLFLAFLTLILVETNILDSTAGIFIVGALLSAAGGFMFHHEHIRQSPFWHGLAFAISGAGQVYIAIALFMEGIVPISLWLFLLIKTLLTILMPNFVYRLLSSAIALGCIVYLLSYYGIPEFSLGLLALVVIVANLQRYSLLQRVPHKARLAAFDISKAVAHSSALVLLGVSVYFIVSEGTYAVATYNEGFHYNYYLAQGLLTLASLYAAYLILRRYHFKTLSVAGLIIVSALAVLGVMSIYVSGLLATSLVIVIAMANSQRLLLGAGVFALVGYVFWYYYQLDTSLLTKSISMLIIGIGLLLMRWLLIGRYFANHRHSEGLYHD</sequence>
<feature type="transmembrane region" description="Helical" evidence="1">
    <location>
        <begin position="108"/>
        <end position="131"/>
    </location>
</feature>
<keyword evidence="4" id="KW-1185">Reference proteome</keyword>
<comment type="caution">
    <text evidence="3">The sequence shown here is derived from an EMBL/GenBank/DDBJ whole genome shotgun (WGS) entry which is preliminary data.</text>
</comment>
<name>A0ABS3NRY2_9GAMM</name>
<evidence type="ECO:0000313" key="3">
    <source>
        <dbReference type="EMBL" id="MBO1531991.1"/>
    </source>
</evidence>
<accession>A0ABS3NRY2</accession>
<proteinExistence type="predicted"/>
<dbReference type="InterPro" id="IPR025513">
    <property type="entry name" value="DUF4401"/>
</dbReference>
<dbReference type="Pfam" id="PF14351">
    <property type="entry name" value="DUF4401"/>
    <property type="match status" value="1"/>
</dbReference>
<feature type="transmembrane region" description="Helical" evidence="1">
    <location>
        <begin position="243"/>
        <end position="261"/>
    </location>
</feature>
<feature type="transmembrane region" description="Helical" evidence="1">
    <location>
        <begin position="143"/>
        <end position="163"/>
    </location>
</feature>
<feature type="transmembrane region" description="Helical" evidence="1">
    <location>
        <begin position="206"/>
        <end position="223"/>
    </location>
</feature>
<feature type="transmembrane region" description="Helical" evidence="1">
    <location>
        <begin position="169"/>
        <end position="186"/>
    </location>
</feature>
<evidence type="ECO:0000313" key="4">
    <source>
        <dbReference type="Proteomes" id="UP000664554"/>
    </source>
</evidence>
<feature type="domain" description="DUF4401" evidence="2">
    <location>
        <begin position="33"/>
        <end position="355"/>
    </location>
</feature>
<evidence type="ECO:0000256" key="1">
    <source>
        <dbReference type="SAM" id="Phobius"/>
    </source>
</evidence>
<feature type="transmembrane region" description="Helical" evidence="1">
    <location>
        <begin position="340"/>
        <end position="361"/>
    </location>
</feature>
<keyword evidence="1" id="KW-0472">Membrane</keyword>
<dbReference type="EMBL" id="JAGBKM010000031">
    <property type="protein sequence ID" value="MBO1531991.1"/>
    <property type="molecule type" value="Genomic_DNA"/>
</dbReference>
<feature type="transmembrane region" description="Helical" evidence="1">
    <location>
        <begin position="273"/>
        <end position="304"/>
    </location>
</feature>
<keyword evidence="1" id="KW-1133">Transmembrane helix</keyword>
<keyword evidence="1" id="KW-0812">Transmembrane</keyword>
<dbReference type="RefSeq" id="WP_207992351.1">
    <property type="nucleotide sequence ID" value="NZ_JAGBKM010000031.1"/>
</dbReference>
<feature type="transmembrane region" description="Helical" evidence="1">
    <location>
        <begin position="310"/>
        <end position="328"/>
    </location>
</feature>
<organism evidence="3 4">
    <name type="scientific">Psychrobacter coccoides</name>
    <dbReference type="NCBI Taxonomy" id="2818440"/>
    <lineage>
        <taxon>Bacteria</taxon>
        <taxon>Pseudomonadati</taxon>
        <taxon>Pseudomonadota</taxon>
        <taxon>Gammaproteobacteria</taxon>
        <taxon>Moraxellales</taxon>
        <taxon>Moraxellaceae</taxon>
        <taxon>Psychrobacter</taxon>
    </lineage>
</organism>
<gene>
    <name evidence="3" type="ORF">J3492_12345</name>
</gene>